<dbReference type="InterPro" id="IPR036162">
    <property type="entry name" value="Resolvase-like_N_sf"/>
</dbReference>
<sequence length="501" mass="57012">MFCYSYARVSSRHQVDKHGITRQVKAARVWAERNGHELIEISDKGLSAYTGKHTQKGNLGKFIAAVGAGEIPAGSILIVEALDRLSRQDILTQLNQFINLLDNDIEIVTLSDGMHFTKKSVGDNWAELIISIAMMVKGNDESKLKGQRIKSARENSHNKADQGQHIITRQVPFWCEIKNNTVIENHHAAAVRRMFELSLEGKGAITIARKLNEESVPCYTGARKSKHNWNMQKVHRVLKNPATYGLFVPEGDYQEKENYYPQVISKTDFMTVQGLIEKRRKNKVKSASPNNLFSGVLKCQCGSHYSFGTSKTGRFEGSQRFLKCNRKTFGEKCENPRLWYFPFEKLMLSSVLELQYHKQAGTIDETIAMKAEIERLEQQNQNLVDLIIAGNGSELMAKKSKEIEEAISKIKWDIFTYRHKKSISPNLAYKQDEIVEIQDLKNADLRESVQNQILSVVEEVIVFPEHFKVNLSNGLTYEITPKEKNSSKLANKSLTSNKRLF</sequence>
<dbReference type="PROSITE" id="PS51737">
    <property type="entry name" value="RECOMBINASE_DNA_BIND"/>
    <property type="match status" value="1"/>
</dbReference>
<comment type="caution">
    <text evidence="7">The sequence shown here is derived from an EMBL/GenBank/DDBJ whole genome shotgun (WGS) entry which is preliminary data.</text>
</comment>
<dbReference type="GO" id="GO:0000150">
    <property type="term" value="F:DNA strand exchange activity"/>
    <property type="evidence" value="ECO:0007669"/>
    <property type="project" value="InterPro"/>
</dbReference>
<organism evidence="7 8">
    <name type="scientific">Corallincola holothuriorum</name>
    <dbReference type="NCBI Taxonomy" id="2282215"/>
    <lineage>
        <taxon>Bacteria</taxon>
        <taxon>Pseudomonadati</taxon>
        <taxon>Pseudomonadota</taxon>
        <taxon>Gammaproteobacteria</taxon>
        <taxon>Alteromonadales</taxon>
        <taxon>Psychromonadaceae</taxon>
        <taxon>Corallincola</taxon>
    </lineage>
</organism>
<feature type="domain" description="Recombinase" evidence="6">
    <location>
        <begin position="172"/>
        <end position="282"/>
    </location>
</feature>
<feature type="active site" description="O-(5'-phospho-DNA)-serine intermediate" evidence="4 5">
    <location>
        <position position="10"/>
    </location>
</feature>
<accession>A0A368NF10</accession>
<dbReference type="PROSITE" id="PS00397">
    <property type="entry name" value="RECOMBINASES_1"/>
    <property type="match status" value="1"/>
</dbReference>
<gene>
    <name evidence="7" type="ORF">DU002_12465</name>
</gene>
<evidence type="ECO:0000313" key="7">
    <source>
        <dbReference type="EMBL" id="RCU49162.1"/>
    </source>
</evidence>
<dbReference type="SMART" id="SM00857">
    <property type="entry name" value="Resolvase"/>
    <property type="match status" value="1"/>
</dbReference>
<name>A0A368NF10_9GAMM</name>
<dbReference type="InterPro" id="IPR006119">
    <property type="entry name" value="Resolv_N"/>
</dbReference>
<evidence type="ECO:0000259" key="6">
    <source>
        <dbReference type="PROSITE" id="PS51737"/>
    </source>
</evidence>
<dbReference type="CDD" id="cd00338">
    <property type="entry name" value="Ser_Recombinase"/>
    <property type="match status" value="1"/>
</dbReference>
<reference evidence="7 8" key="1">
    <citation type="submission" date="2018-07" db="EMBL/GenBank/DDBJ databases">
        <title>Corallincola holothuriorum sp. nov., a new facultative anaerobe isolated from sea cucumber Apostichopus japonicus.</title>
        <authorList>
            <person name="Xia H."/>
        </authorList>
    </citation>
    <scope>NUCLEOTIDE SEQUENCE [LARGE SCALE GENOMIC DNA]</scope>
    <source>
        <strain evidence="7 8">C4</strain>
    </source>
</reference>
<dbReference type="GO" id="GO:0015074">
    <property type="term" value="P:DNA integration"/>
    <property type="evidence" value="ECO:0007669"/>
    <property type="project" value="UniProtKB-KW"/>
</dbReference>
<keyword evidence="1" id="KW-0229">DNA integration</keyword>
<dbReference type="SUPFAM" id="SSF53041">
    <property type="entry name" value="Resolvase-like"/>
    <property type="match status" value="1"/>
</dbReference>
<dbReference type="GO" id="GO:0003677">
    <property type="term" value="F:DNA binding"/>
    <property type="evidence" value="ECO:0007669"/>
    <property type="project" value="UniProtKB-KW"/>
</dbReference>
<evidence type="ECO:0000256" key="1">
    <source>
        <dbReference type="ARBA" id="ARBA00022908"/>
    </source>
</evidence>
<keyword evidence="8" id="KW-1185">Reference proteome</keyword>
<dbReference type="Pfam" id="PF07508">
    <property type="entry name" value="Recombinase"/>
    <property type="match status" value="1"/>
</dbReference>
<dbReference type="RefSeq" id="WP_114338722.1">
    <property type="nucleotide sequence ID" value="NZ_QPID01000007.1"/>
</dbReference>
<evidence type="ECO:0000256" key="4">
    <source>
        <dbReference type="PIRSR" id="PIRSR606118-50"/>
    </source>
</evidence>
<proteinExistence type="predicted"/>
<protein>
    <submittedName>
        <fullName evidence="7">Recombinase family protein</fullName>
    </submittedName>
</protein>
<dbReference type="InterPro" id="IPR038109">
    <property type="entry name" value="DNA_bind_recomb_sf"/>
</dbReference>
<dbReference type="PANTHER" id="PTHR30461:SF2">
    <property type="entry name" value="SERINE RECOMBINASE PINE-RELATED"/>
    <property type="match status" value="1"/>
</dbReference>
<keyword evidence="2" id="KW-0238">DNA-binding</keyword>
<dbReference type="InterPro" id="IPR006118">
    <property type="entry name" value="Recombinase_CS"/>
</dbReference>
<dbReference type="Proteomes" id="UP000252558">
    <property type="component" value="Unassembled WGS sequence"/>
</dbReference>
<keyword evidence="3" id="KW-0233">DNA recombination</keyword>
<dbReference type="AlphaFoldDB" id="A0A368NF10"/>
<dbReference type="Gene3D" id="3.40.50.1390">
    <property type="entry name" value="Resolvase, N-terminal catalytic domain"/>
    <property type="match status" value="1"/>
</dbReference>
<dbReference type="Pfam" id="PF00239">
    <property type="entry name" value="Resolvase"/>
    <property type="match status" value="1"/>
</dbReference>
<dbReference type="EMBL" id="QPID01000007">
    <property type="protein sequence ID" value="RCU49162.1"/>
    <property type="molecule type" value="Genomic_DNA"/>
</dbReference>
<dbReference type="InterPro" id="IPR011109">
    <property type="entry name" value="DNA_bind_recombinase_dom"/>
</dbReference>
<dbReference type="InterPro" id="IPR050639">
    <property type="entry name" value="SSR_resolvase"/>
</dbReference>
<dbReference type="PANTHER" id="PTHR30461">
    <property type="entry name" value="DNA-INVERTASE FROM LAMBDOID PROPHAGE"/>
    <property type="match status" value="1"/>
</dbReference>
<evidence type="ECO:0000313" key="8">
    <source>
        <dbReference type="Proteomes" id="UP000252558"/>
    </source>
</evidence>
<evidence type="ECO:0000256" key="2">
    <source>
        <dbReference type="ARBA" id="ARBA00023125"/>
    </source>
</evidence>
<evidence type="ECO:0000256" key="3">
    <source>
        <dbReference type="ARBA" id="ARBA00023172"/>
    </source>
</evidence>
<evidence type="ECO:0000256" key="5">
    <source>
        <dbReference type="PROSITE-ProRule" id="PRU10137"/>
    </source>
</evidence>
<dbReference type="Gene3D" id="3.90.1750.20">
    <property type="entry name" value="Putative Large Serine Recombinase, Chain B, Domain 2"/>
    <property type="match status" value="1"/>
</dbReference>